<dbReference type="InterPro" id="IPR000620">
    <property type="entry name" value="EamA_dom"/>
</dbReference>
<feature type="compositionally biased region" description="Basic and acidic residues" evidence="5">
    <location>
        <begin position="386"/>
        <end position="402"/>
    </location>
</feature>
<feature type="transmembrane region" description="Helical" evidence="6">
    <location>
        <begin position="231"/>
        <end position="251"/>
    </location>
</feature>
<dbReference type="HOGENOM" id="CLU_032828_4_1_1"/>
<keyword evidence="4 6" id="KW-0472">Membrane</keyword>
<evidence type="ECO:0000256" key="3">
    <source>
        <dbReference type="ARBA" id="ARBA00022989"/>
    </source>
</evidence>
<dbReference type="SUPFAM" id="SSF103481">
    <property type="entry name" value="Multidrug resistance efflux transporter EmrE"/>
    <property type="match status" value="2"/>
</dbReference>
<reference evidence="9" key="1">
    <citation type="journal article" date="2014" name="Proc. Natl. Acad. Sci. U.S.A.">
        <title>Extensive sampling of basidiomycete genomes demonstrates inadequacy of the white-rot/brown-rot paradigm for wood decay fungi.</title>
        <authorList>
            <person name="Riley R."/>
            <person name="Salamov A.A."/>
            <person name="Brown D.W."/>
            <person name="Nagy L.G."/>
            <person name="Floudas D."/>
            <person name="Held B.W."/>
            <person name="Levasseur A."/>
            <person name="Lombard V."/>
            <person name="Morin E."/>
            <person name="Otillar R."/>
            <person name="Lindquist E.A."/>
            <person name="Sun H."/>
            <person name="LaButti K.M."/>
            <person name="Schmutz J."/>
            <person name="Jabbour D."/>
            <person name="Luo H."/>
            <person name="Baker S.E."/>
            <person name="Pisabarro A.G."/>
            <person name="Walton J.D."/>
            <person name="Blanchette R.A."/>
            <person name="Henrissat B."/>
            <person name="Martin F."/>
            <person name="Cullen D."/>
            <person name="Hibbett D.S."/>
            <person name="Grigoriev I.V."/>
        </authorList>
    </citation>
    <scope>NUCLEOTIDE SEQUENCE [LARGE SCALE GENOMIC DNA]</scope>
    <source>
        <strain evidence="9">FD-172 SS1</strain>
    </source>
</reference>
<dbReference type="InParanoid" id="A0A067M0W6"/>
<feature type="transmembrane region" description="Helical" evidence="6">
    <location>
        <begin position="84"/>
        <end position="104"/>
    </location>
</feature>
<keyword evidence="2 6" id="KW-0812">Transmembrane</keyword>
<dbReference type="AlphaFoldDB" id="A0A067M0W6"/>
<dbReference type="PANTHER" id="PTHR22911">
    <property type="entry name" value="ACYL-MALONYL CONDENSING ENZYME-RELATED"/>
    <property type="match status" value="1"/>
</dbReference>
<comment type="subcellular location">
    <subcellularLocation>
        <location evidence="1">Membrane</location>
        <topology evidence="1">Multi-pass membrane protein</topology>
    </subcellularLocation>
</comment>
<feature type="domain" description="EamA" evidence="7">
    <location>
        <begin position="19"/>
        <end position="156"/>
    </location>
</feature>
<feature type="transmembrane region" description="Helical" evidence="6">
    <location>
        <begin position="116"/>
        <end position="133"/>
    </location>
</feature>
<feature type="transmembrane region" description="Helical" evidence="6">
    <location>
        <begin position="321"/>
        <end position="340"/>
    </location>
</feature>
<feature type="transmembrane region" description="Helical" evidence="6">
    <location>
        <begin position="190"/>
        <end position="210"/>
    </location>
</feature>
<evidence type="ECO:0000259" key="7">
    <source>
        <dbReference type="Pfam" id="PF00892"/>
    </source>
</evidence>
<dbReference type="Proteomes" id="UP000027195">
    <property type="component" value="Unassembled WGS sequence"/>
</dbReference>
<dbReference type="STRING" id="930990.A0A067M0W6"/>
<evidence type="ECO:0000256" key="4">
    <source>
        <dbReference type="ARBA" id="ARBA00023136"/>
    </source>
</evidence>
<feature type="transmembrane region" description="Helical" evidence="6">
    <location>
        <begin position="20"/>
        <end position="38"/>
    </location>
</feature>
<feature type="transmembrane region" description="Helical" evidence="6">
    <location>
        <begin position="145"/>
        <end position="165"/>
    </location>
</feature>
<feature type="transmembrane region" description="Helical" evidence="6">
    <location>
        <begin position="263"/>
        <end position="286"/>
    </location>
</feature>
<proteinExistence type="predicted"/>
<evidence type="ECO:0000256" key="6">
    <source>
        <dbReference type="SAM" id="Phobius"/>
    </source>
</evidence>
<dbReference type="InterPro" id="IPR037185">
    <property type="entry name" value="EmrE-like"/>
</dbReference>
<keyword evidence="9" id="KW-1185">Reference proteome</keyword>
<evidence type="ECO:0000313" key="8">
    <source>
        <dbReference type="EMBL" id="KDQ09209.1"/>
    </source>
</evidence>
<dbReference type="GO" id="GO:0016020">
    <property type="term" value="C:membrane"/>
    <property type="evidence" value="ECO:0007669"/>
    <property type="project" value="UniProtKB-SubCell"/>
</dbReference>
<keyword evidence="3 6" id="KW-1133">Transmembrane helix</keyword>
<name>A0A067M0W6_BOTB1</name>
<evidence type="ECO:0000313" key="9">
    <source>
        <dbReference type="Proteomes" id="UP000027195"/>
    </source>
</evidence>
<dbReference type="EMBL" id="KL198081">
    <property type="protein sequence ID" value="KDQ09209.1"/>
    <property type="molecule type" value="Genomic_DNA"/>
</dbReference>
<protein>
    <recommendedName>
        <fullName evidence="7">EamA domain-containing protein</fullName>
    </recommendedName>
</protein>
<dbReference type="PANTHER" id="PTHR22911:SF6">
    <property type="entry name" value="SOLUTE CARRIER FAMILY 35 MEMBER G1"/>
    <property type="match status" value="1"/>
</dbReference>
<evidence type="ECO:0000256" key="5">
    <source>
        <dbReference type="SAM" id="MobiDB-lite"/>
    </source>
</evidence>
<feature type="domain" description="EamA" evidence="7">
    <location>
        <begin position="236"/>
        <end position="339"/>
    </location>
</feature>
<dbReference type="OrthoDB" id="306876at2759"/>
<sequence>MAPSPPSSHPIFTVYERNKGLLLIALSQLFFSLMNFFVKLFSSLANPVPALQLIVIRMSITFVLGVAYMTYAKVPYPVLGPSGVRLWLVLRGAVGFFGLFGVYYSLQYLSLSDATVISFLSPSVTAVLGYFLLKESFSIREGIAGLISLTGVFLVARPEFVFGALEQYQSLSSPVESTFTPERGTPSQRLGAVGVALIGVLGAAGAYTTVRYISTKPTAVPVHALHNVSYLAAWCALLSGSILASGVLNIELVWPGGDENGSFALWVAAFFAIGITGFFGQLLLTMGLARESAGRGSLALYTQILFAGLLEHTFLKNTAPSILSVLGTCLILSSAIFVTLTKKKSSSSSLTPMPGGAGAEAHIPLTTLTEDDGDYQPHVTKSGYEPLRHDAEVDDRNVDLEK</sequence>
<evidence type="ECO:0000256" key="1">
    <source>
        <dbReference type="ARBA" id="ARBA00004141"/>
    </source>
</evidence>
<gene>
    <name evidence="8" type="ORF">BOTBODRAFT_534340</name>
</gene>
<organism evidence="8 9">
    <name type="scientific">Botryobasidium botryosum (strain FD-172 SS1)</name>
    <dbReference type="NCBI Taxonomy" id="930990"/>
    <lineage>
        <taxon>Eukaryota</taxon>
        <taxon>Fungi</taxon>
        <taxon>Dikarya</taxon>
        <taxon>Basidiomycota</taxon>
        <taxon>Agaricomycotina</taxon>
        <taxon>Agaricomycetes</taxon>
        <taxon>Cantharellales</taxon>
        <taxon>Botryobasidiaceae</taxon>
        <taxon>Botryobasidium</taxon>
    </lineage>
</organism>
<dbReference type="Pfam" id="PF00892">
    <property type="entry name" value="EamA"/>
    <property type="match status" value="2"/>
</dbReference>
<feature type="region of interest" description="Disordered" evidence="5">
    <location>
        <begin position="368"/>
        <end position="402"/>
    </location>
</feature>
<feature type="transmembrane region" description="Helical" evidence="6">
    <location>
        <begin position="50"/>
        <end position="72"/>
    </location>
</feature>
<accession>A0A067M0W6</accession>
<evidence type="ECO:0000256" key="2">
    <source>
        <dbReference type="ARBA" id="ARBA00022692"/>
    </source>
</evidence>